<dbReference type="InterPro" id="IPR001763">
    <property type="entry name" value="Rhodanese-like_dom"/>
</dbReference>
<dbReference type="SUPFAM" id="SSF52821">
    <property type="entry name" value="Rhodanese/Cell cycle control phosphatase"/>
    <property type="match status" value="1"/>
</dbReference>
<keyword evidence="3" id="KW-1185">Reference proteome</keyword>
<protein>
    <recommendedName>
        <fullName evidence="1">Rhodanese domain-containing protein</fullName>
    </recommendedName>
</protein>
<dbReference type="InterPro" id="IPR036873">
    <property type="entry name" value="Rhodanese-like_dom_sf"/>
</dbReference>
<reference evidence="3" key="1">
    <citation type="journal article" date="2019" name="Int. J. Syst. Evol. Microbiol.">
        <title>The Global Catalogue of Microorganisms (GCM) 10K type strain sequencing project: providing services to taxonomists for standard genome sequencing and annotation.</title>
        <authorList>
            <consortium name="The Broad Institute Genomics Platform"/>
            <consortium name="The Broad Institute Genome Sequencing Center for Infectious Disease"/>
            <person name="Wu L."/>
            <person name="Ma J."/>
        </authorList>
    </citation>
    <scope>NUCLEOTIDE SEQUENCE [LARGE SCALE GENOMIC DNA]</scope>
    <source>
        <strain evidence="3">JCM 17727</strain>
    </source>
</reference>
<dbReference type="RefSeq" id="WP_223576956.1">
    <property type="nucleotide sequence ID" value="NZ_BAABFU010000001.1"/>
</dbReference>
<proteinExistence type="predicted"/>
<organism evidence="2 3">
    <name type="scientific">Kangiella taiwanensis</name>
    <dbReference type="NCBI Taxonomy" id="1079179"/>
    <lineage>
        <taxon>Bacteria</taxon>
        <taxon>Pseudomonadati</taxon>
        <taxon>Pseudomonadota</taxon>
        <taxon>Gammaproteobacteria</taxon>
        <taxon>Kangiellales</taxon>
        <taxon>Kangiellaceae</taxon>
        <taxon>Kangiella</taxon>
    </lineage>
</organism>
<comment type="caution">
    <text evidence="2">The sequence shown here is derived from an EMBL/GenBank/DDBJ whole genome shotgun (WGS) entry which is preliminary data.</text>
</comment>
<evidence type="ECO:0000313" key="2">
    <source>
        <dbReference type="EMBL" id="GAA4346150.1"/>
    </source>
</evidence>
<dbReference type="Gene3D" id="3.40.250.10">
    <property type="entry name" value="Rhodanese-like domain"/>
    <property type="match status" value="1"/>
</dbReference>
<accession>A0ABP8HWI2</accession>
<gene>
    <name evidence="2" type="ORF">GCM10023150_07260</name>
</gene>
<evidence type="ECO:0000259" key="1">
    <source>
        <dbReference type="PROSITE" id="PS50206"/>
    </source>
</evidence>
<sequence>MNDFLFEDSDTVQFIEPSQLQQWLSQENAPLIINVTGDDTALEASSLIATNTLSVAITEFASVINELDPDEPTVVVCQLGQKSFNAAQRLIESDYSCVFSLHGGLEAWKRQLGD</sequence>
<evidence type="ECO:0000313" key="3">
    <source>
        <dbReference type="Proteomes" id="UP001501294"/>
    </source>
</evidence>
<feature type="domain" description="Rhodanese" evidence="1">
    <location>
        <begin position="59"/>
        <end position="113"/>
    </location>
</feature>
<name>A0ABP8HWI2_9GAMM</name>
<dbReference type="EMBL" id="BAABFU010000001">
    <property type="protein sequence ID" value="GAA4346150.1"/>
    <property type="molecule type" value="Genomic_DNA"/>
</dbReference>
<dbReference type="Pfam" id="PF00581">
    <property type="entry name" value="Rhodanese"/>
    <property type="match status" value="1"/>
</dbReference>
<dbReference type="PROSITE" id="PS50206">
    <property type="entry name" value="RHODANESE_3"/>
    <property type="match status" value="1"/>
</dbReference>
<dbReference type="Proteomes" id="UP001501294">
    <property type="component" value="Unassembled WGS sequence"/>
</dbReference>